<gene>
    <name evidence="4" type="ORF">GT019_25030</name>
</gene>
<dbReference type="SUPFAM" id="SSF54292">
    <property type="entry name" value="2Fe-2S ferredoxin-like"/>
    <property type="match status" value="1"/>
</dbReference>
<protein>
    <submittedName>
        <fullName evidence="4">2Fe-2S iron-sulfur cluster binding domain-containing protein</fullName>
    </submittedName>
</protein>
<dbReference type="Gene3D" id="3.10.20.30">
    <property type="match status" value="1"/>
</dbReference>
<keyword evidence="2" id="KW-0274">FAD</keyword>
<comment type="caution">
    <text evidence="4">The sequence shown here is derived from an EMBL/GenBank/DDBJ whole genome shotgun (WGS) entry which is preliminary data.</text>
</comment>
<evidence type="ECO:0000256" key="2">
    <source>
        <dbReference type="ARBA" id="ARBA00022827"/>
    </source>
</evidence>
<evidence type="ECO:0000313" key="5">
    <source>
        <dbReference type="Proteomes" id="UP000665561"/>
    </source>
</evidence>
<proteinExistence type="predicted"/>
<feature type="domain" description="2Fe-2S ferredoxin-type" evidence="3">
    <location>
        <begin position="2"/>
        <end position="94"/>
    </location>
</feature>
<sequence length="107" mass="11277">MPTIQIEGREAVPAEAGRKLVLALEDGGVDVLHRCGGNARCTTCAVEIVSGDAGEMDEAEATVRRNKGIEDEAIRLSCQLHVHGDLTVKLIKTASSTGLDAGPRPQE</sequence>
<accession>A0ABW9XWT3</accession>
<keyword evidence="5" id="KW-1185">Reference proteome</keyword>
<dbReference type="EMBL" id="JAAAMV010000025">
    <property type="protein sequence ID" value="NBD27150.1"/>
    <property type="molecule type" value="Genomic_DNA"/>
</dbReference>
<dbReference type="Pfam" id="PF00111">
    <property type="entry name" value="Fer2"/>
    <property type="match status" value="1"/>
</dbReference>
<dbReference type="RefSeq" id="WP_161746166.1">
    <property type="nucleotide sequence ID" value="NZ_JAAAMV010000025.1"/>
</dbReference>
<dbReference type="InterPro" id="IPR012675">
    <property type="entry name" value="Beta-grasp_dom_sf"/>
</dbReference>
<name>A0ABW9XWT3_9BACL</name>
<dbReference type="PANTHER" id="PTHR43644:SF1">
    <property type="entry name" value="NAD(P)H-FLAVIN REDUCTASE"/>
    <property type="match status" value="1"/>
</dbReference>
<dbReference type="Proteomes" id="UP000665561">
    <property type="component" value="Unassembled WGS sequence"/>
</dbReference>
<dbReference type="PROSITE" id="PS51085">
    <property type="entry name" value="2FE2S_FER_2"/>
    <property type="match status" value="1"/>
</dbReference>
<keyword evidence="1" id="KW-0285">Flavoprotein</keyword>
<evidence type="ECO:0000256" key="1">
    <source>
        <dbReference type="ARBA" id="ARBA00022630"/>
    </source>
</evidence>
<dbReference type="InterPro" id="IPR036010">
    <property type="entry name" value="2Fe-2S_ferredoxin-like_sf"/>
</dbReference>
<dbReference type="PANTHER" id="PTHR43644">
    <property type="entry name" value="NA(+)-TRANSLOCATING NADH-QUINONE REDUCTASE SUBUNIT"/>
    <property type="match status" value="1"/>
</dbReference>
<reference evidence="4 5" key="1">
    <citation type="submission" date="2020-01" db="EMBL/GenBank/DDBJ databases">
        <title>Paenibacillus soybeanensis sp. nov. isolated from the nodules of soybean (Glycine max(L.) Merr).</title>
        <authorList>
            <person name="Wang H."/>
        </authorList>
    </citation>
    <scope>NUCLEOTIDE SEQUENCE [LARGE SCALE GENOMIC DNA]</scope>
    <source>
        <strain evidence="4 5">T1</strain>
    </source>
</reference>
<dbReference type="CDD" id="cd00207">
    <property type="entry name" value="fer2"/>
    <property type="match status" value="1"/>
</dbReference>
<dbReference type="InterPro" id="IPR001041">
    <property type="entry name" value="2Fe-2S_ferredoxin-type"/>
</dbReference>
<organism evidence="4 5">
    <name type="scientific">Paenibacillus glycinis</name>
    <dbReference type="NCBI Taxonomy" id="2697035"/>
    <lineage>
        <taxon>Bacteria</taxon>
        <taxon>Bacillati</taxon>
        <taxon>Bacillota</taxon>
        <taxon>Bacilli</taxon>
        <taxon>Bacillales</taxon>
        <taxon>Paenibacillaceae</taxon>
        <taxon>Paenibacillus</taxon>
    </lineage>
</organism>
<evidence type="ECO:0000313" key="4">
    <source>
        <dbReference type="EMBL" id="NBD27150.1"/>
    </source>
</evidence>
<evidence type="ECO:0000259" key="3">
    <source>
        <dbReference type="PROSITE" id="PS51085"/>
    </source>
</evidence>